<dbReference type="EMBL" id="KN732848">
    <property type="protein sequence ID" value="KIH58663.1"/>
    <property type="molecule type" value="Genomic_DNA"/>
</dbReference>
<evidence type="ECO:0000313" key="2">
    <source>
        <dbReference type="EMBL" id="KIH58663.1"/>
    </source>
</evidence>
<reference evidence="2 3" key="1">
    <citation type="submission" date="2013-12" db="EMBL/GenBank/DDBJ databases">
        <title>Draft genome of the parsitic nematode Ancylostoma duodenale.</title>
        <authorList>
            <person name="Mitreva M."/>
        </authorList>
    </citation>
    <scope>NUCLEOTIDE SEQUENCE [LARGE SCALE GENOMIC DNA]</scope>
    <source>
        <strain evidence="2 3">Zhejiang</strain>
    </source>
</reference>
<accession>A0A0C2CPI1</accession>
<dbReference type="OrthoDB" id="7951431at2759"/>
<evidence type="ECO:0000313" key="3">
    <source>
        <dbReference type="Proteomes" id="UP000054047"/>
    </source>
</evidence>
<proteinExistence type="predicted"/>
<protein>
    <submittedName>
        <fullName evidence="2">Uncharacterized protein</fullName>
    </submittedName>
</protein>
<feature type="region of interest" description="Disordered" evidence="1">
    <location>
        <begin position="65"/>
        <end position="96"/>
    </location>
</feature>
<gene>
    <name evidence="2" type="ORF">ANCDUO_11127</name>
</gene>
<dbReference type="Proteomes" id="UP000054047">
    <property type="component" value="Unassembled WGS sequence"/>
</dbReference>
<keyword evidence="3" id="KW-1185">Reference proteome</keyword>
<sequence>MSTEHYENGHWISQQDGAPHLAKSTQSWSLADLPHASEWPANSPVLNVLHFSIWAMLEQKACEKKTHQRSGLEEVPGESPERNPARSCARCGRGIS</sequence>
<evidence type="ECO:0000256" key="1">
    <source>
        <dbReference type="SAM" id="MobiDB-lite"/>
    </source>
</evidence>
<dbReference type="Gene3D" id="3.30.420.10">
    <property type="entry name" value="Ribonuclease H-like superfamily/Ribonuclease H"/>
    <property type="match status" value="1"/>
</dbReference>
<dbReference type="GO" id="GO:0003676">
    <property type="term" value="F:nucleic acid binding"/>
    <property type="evidence" value="ECO:0007669"/>
    <property type="project" value="InterPro"/>
</dbReference>
<dbReference type="InterPro" id="IPR036397">
    <property type="entry name" value="RNaseH_sf"/>
</dbReference>
<dbReference type="AlphaFoldDB" id="A0A0C2CPI1"/>
<organism evidence="2 3">
    <name type="scientific">Ancylostoma duodenale</name>
    <dbReference type="NCBI Taxonomy" id="51022"/>
    <lineage>
        <taxon>Eukaryota</taxon>
        <taxon>Metazoa</taxon>
        <taxon>Ecdysozoa</taxon>
        <taxon>Nematoda</taxon>
        <taxon>Chromadorea</taxon>
        <taxon>Rhabditida</taxon>
        <taxon>Rhabditina</taxon>
        <taxon>Rhabditomorpha</taxon>
        <taxon>Strongyloidea</taxon>
        <taxon>Ancylostomatidae</taxon>
        <taxon>Ancylostomatinae</taxon>
        <taxon>Ancylostoma</taxon>
    </lineage>
</organism>
<name>A0A0C2CPI1_9BILA</name>